<dbReference type="PATRIC" id="fig|2287.6.peg.659"/>
<name>A0A0E3GT14_SACSO</name>
<keyword evidence="1" id="KW-1133">Transmembrane helix</keyword>
<feature type="transmembrane region" description="Helical" evidence="1">
    <location>
        <begin position="136"/>
        <end position="157"/>
    </location>
</feature>
<dbReference type="EMBL" id="CP033241">
    <property type="protein sequence ID" value="AZF83219.1"/>
    <property type="molecule type" value="Genomic_DNA"/>
</dbReference>
<reference evidence="14 15" key="1">
    <citation type="journal article" date="2015" name="Genome Announc.">
        <title>Complete Genome Sequence of Sulfolobus solfataricus Strain 98/2 and Evolved Derivatives.</title>
        <authorList>
            <person name="McCarthy S."/>
            <person name="Gradnigo J."/>
            <person name="Johnson T."/>
            <person name="Payne S."/>
            <person name="Lipzen A."/>
            <person name="Martin J."/>
            <person name="Schackwitz W."/>
            <person name="Moriyama E."/>
            <person name="Blum P."/>
        </authorList>
    </citation>
    <scope>NUCLEOTIDE SEQUENCE [LARGE SCALE GENOMIC DNA]</scope>
    <source>
        <strain evidence="14">98/2 SULC</strain>
        <strain evidence="2">SARC-B</strain>
        <strain evidence="3">SARC-C</strain>
        <strain evidence="4 16">SULA</strain>
        <strain evidence="15">SULB</strain>
    </source>
</reference>
<reference evidence="2" key="5">
    <citation type="submission" date="2018-10" db="EMBL/GenBank/DDBJ databases">
        <authorList>
            <person name="McCarthy S."/>
            <person name="Gradnigo J."/>
            <person name="Johnson T."/>
            <person name="Payne S."/>
            <person name="Lipzen A."/>
            <person name="Schackwitz W."/>
            <person name="Martin J."/>
            <person name="Moriyama E."/>
            <person name="Blum P."/>
        </authorList>
    </citation>
    <scope>NUCLEOTIDE SEQUENCE</scope>
    <source>
        <strain evidence="2">SARC-B</strain>
        <strain evidence="3">SARC-C</strain>
        <strain evidence="4">SULA</strain>
    </source>
</reference>
<protein>
    <submittedName>
        <fullName evidence="2">Uncharacterized protein</fullName>
    </submittedName>
</protein>
<evidence type="ECO:0000313" key="11">
    <source>
        <dbReference type="EMBL" id="AZF83219.1"/>
    </source>
</evidence>
<dbReference type="EMBL" id="CP033240">
    <property type="protein sequence ID" value="AZF80611.1"/>
    <property type="molecule type" value="Genomic_DNA"/>
</dbReference>
<gene>
    <name evidence="12" type="ORF">HFC64_09530</name>
    <name evidence="13" type="ORF">SSOP1_2922</name>
    <name evidence="4" type="ORF">SULA_0632</name>
    <name evidence="2" type="ORF">SULB_0634</name>
    <name evidence="3" type="ORF">SULC_0632</name>
    <name evidence="5" type="ORF">SULG_03235</name>
    <name evidence="6" type="ORF">SULH_03235</name>
    <name evidence="7" type="ORF">SULI_03235</name>
    <name evidence="8" type="ORF">SULM_03235</name>
    <name evidence="9" type="ORF">SULN_03235</name>
    <name evidence="10" type="ORF">SULO_03245</name>
    <name evidence="11" type="ORF">SULZ_03280</name>
</gene>
<proteinExistence type="predicted"/>
<dbReference type="KEGG" id="ssof:SULC_0632"/>
<dbReference type="Proteomes" id="UP000273194">
    <property type="component" value="Chromosome"/>
</dbReference>
<dbReference type="EMBL" id="CP011055">
    <property type="protein sequence ID" value="AKA73026.1"/>
    <property type="molecule type" value="Genomic_DNA"/>
</dbReference>
<evidence type="ECO:0000313" key="25">
    <source>
        <dbReference type="Proteomes" id="UP000594632"/>
    </source>
</evidence>
<evidence type="ECO:0000256" key="1">
    <source>
        <dbReference type="SAM" id="Phobius"/>
    </source>
</evidence>
<dbReference type="GeneID" id="44128573"/>
<evidence type="ECO:0000313" key="3">
    <source>
        <dbReference type="EMBL" id="AKA75724.1"/>
    </source>
</evidence>
<dbReference type="AlphaFoldDB" id="A0A0E3GT14"/>
<accession>A0A0E3GT14</accession>
<evidence type="ECO:0000313" key="22">
    <source>
        <dbReference type="Proteomes" id="UP000275843"/>
    </source>
</evidence>
<evidence type="ECO:0000313" key="7">
    <source>
        <dbReference type="EMBL" id="AZF72774.1"/>
    </source>
</evidence>
<keyword evidence="1" id="KW-0472">Membrane</keyword>
<reference evidence="18 19" key="4">
    <citation type="journal article" date="2018" name="Proc. Natl. Acad. Sci. U.S.A.">
        <title>Nonmutational mechanism of inheritance in the Archaeon Sulfolobus solfataricus.</title>
        <authorList>
            <person name="Payne S."/>
            <person name="McCarthy S."/>
            <person name="Johnson T."/>
            <person name="North E."/>
            <person name="Blum P."/>
        </authorList>
    </citation>
    <scope>NUCLEOTIDE SEQUENCE [LARGE SCALE GENOMIC DNA]</scope>
    <source>
        <strain evidence="6 18">SARC-H</strain>
        <strain evidence="7 22">SARC-I</strain>
        <strain evidence="9 23">SARC-N</strain>
        <strain evidence="10 24">SARC-O</strain>
        <strain evidence="11 19">SUL120</strain>
        <strain evidence="5 20">SULG</strain>
        <strain evidence="8 21">SULM</strain>
    </source>
</reference>
<dbReference type="Proteomes" id="UP000278715">
    <property type="component" value="Chromosome"/>
</dbReference>
<reference evidence="13" key="3">
    <citation type="submission" date="2016-04" db="EMBL/GenBank/DDBJ databases">
        <authorList>
            <person name="Evans L.H."/>
            <person name="Alamgir A."/>
            <person name="Owens N."/>
            <person name="Weber N.D."/>
            <person name="Virtaneva K."/>
            <person name="Barbian K."/>
            <person name="Babar A."/>
            <person name="Rosenke K."/>
        </authorList>
    </citation>
    <scope>NUCLEOTIDE SEQUENCE</scope>
    <source>
        <strain evidence="13">P1</strain>
    </source>
</reference>
<dbReference type="Proteomes" id="UP000033085">
    <property type="component" value="Chromosome"/>
</dbReference>
<evidence type="ECO:0000313" key="21">
    <source>
        <dbReference type="Proteomes" id="UP000273443"/>
    </source>
</evidence>
<evidence type="ECO:0000313" key="12">
    <source>
        <dbReference type="EMBL" id="QPG50029.1"/>
    </source>
</evidence>
<dbReference type="Proteomes" id="UP000033057">
    <property type="component" value="Chromosome"/>
</dbReference>
<dbReference type="Proteomes" id="UP000269431">
    <property type="component" value="Chromosome"/>
</dbReference>
<dbReference type="KEGG" id="ssol:SULB_0634"/>
<reference evidence="12 25" key="6">
    <citation type="journal article" date="2020" name="Nat. Commun.">
        <title>The structures of two archaeal type IV pili illuminate evolutionary relationships.</title>
        <authorList>
            <person name="Wang F."/>
            <person name="Baquero D.P."/>
            <person name="Su Z."/>
            <person name="Beltran L.C."/>
            <person name="Prangishvili D."/>
            <person name="Krupovic M."/>
            <person name="Egelman E.H."/>
        </authorList>
    </citation>
    <scope>NUCLEOTIDE SEQUENCE [LARGE SCALE GENOMIC DNA]</scope>
    <source>
        <strain evidence="12 25">POZ149</strain>
    </source>
</reference>
<dbReference type="OrthoDB" id="28889at2157"/>
<dbReference type="Proteomes" id="UP000076770">
    <property type="component" value="Chromosome i"/>
</dbReference>
<evidence type="ECO:0000313" key="16">
    <source>
        <dbReference type="Proteomes" id="UP000033106"/>
    </source>
</evidence>
<evidence type="ECO:0000313" key="14">
    <source>
        <dbReference type="Proteomes" id="UP000033057"/>
    </source>
</evidence>
<dbReference type="Proteomes" id="UP000275843">
    <property type="component" value="Chromosome"/>
</dbReference>
<dbReference type="EMBL" id="CP033238">
    <property type="protein sequence ID" value="AZF75398.1"/>
    <property type="molecule type" value="Genomic_DNA"/>
</dbReference>
<evidence type="ECO:0000313" key="4">
    <source>
        <dbReference type="EMBL" id="AKA78416.1"/>
    </source>
</evidence>
<reference evidence="17" key="2">
    <citation type="submission" date="2016-04" db="EMBL/GenBank/DDBJ databases">
        <authorList>
            <person name="Shah S.A."/>
            <person name="Garrett R.A."/>
        </authorList>
    </citation>
    <scope>NUCLEOTIDE SEQUENCE [LARGE SCALE GENOMIC DNA]</scope>
    <source>
        <strain evidence="17">ATCC 35091 / DSM 1616 / JCM 8930 / NBRC 15331 / P1</strain>
    </source>
</reference>
<evidence type="ECO:0000313" key="13">
    <source>
        <dbReference type="EMBL" id="SAI86476.1"/>
    </source>
</evidence>
<evidence type="ECO:0000313" key="20">
    <source>
        <dbReference type="Proteomes" id="UP000273194"/>
    </source>
</evidence>
<dbReference type="EMBL" id="CP033236">
    <property type="protein sequence ID" value="AZF70154.1"/>
    <property type="molecule type" value="Genomic_DNA"/>
</dbReference>
<dbReference type="EMBL" id="CP033237">
    <property type="protein sequence ID" value="AZF72774.1"/>
    <property type="molecule type" value="Genomic_DNA"/>
</dbReference>
<evidence type="ECO:0000313" key="23">
    <source>
        <dbReference type="Proteomes" id="UP000278715"/>
    </source>
</evidence>
<dbReference type="OMA" id="RRITWRP"/>
<dbReference type="Proteomes" id="UP000282269">
    <property type="component" value="Chromosome"/>
</dbReference>
<dbReference type="EMBL" id="CP033239">
    <property type="protein sequence ID" value="AZF78007.1"/>
    <property type="molecule type" value="Genomic_DNA"/>
</dbReference>
<evidence type="ECO:0000313" key="10">
    <source>
        <dbReference type="EMBL" id="AZF80611.1"/>
    </source>
</evidence>
<feature type="transmembrane region" description="Helical" evidence="1">
    <location>
        <begin position="12"/>
        <end position="37"/>
    </location>
</feature>
<evidence type="ECO:0000313" key="19">
    <source>
        <dbReference type="Proteomes" id="UP000269431"/>
    </source>
</evidence>
<dbReference type="Proteomes" id="UP000267993">
    <property type="component" value="Chromosome"/>
</dbReference>
<evidence type="ECO:0000313" key="6">
    <source>
        <dbReference type="EMBL" id="AZF70154.1"/>
    </source>
</evidence>
<evidence type="ECO:0000313" key="5">
    <source>
        <dbReference type="EMBL" id="AZF67534.1"/>
    </source>
</evidence>
<sequence>MRKSNIGMITSAIIPAFTIVYQPIWLLGLIITSIASTKLFDPNFKDSIYSPNFRKNTSIYLLVLSILEGITGFGAGPQTSGIISTLTFNLLNRGNSLELHLVLIIPLALFFILHTVSGVGSLILSKGIKNPILFKYIIPIVWIMMYLVVVYLDLYYFL</sequence>
<evidence type="ECO:0000313" key="9">
    <source>
        <dbReference type="EMBL" id="AZF78007.1"/>
    </source>
</evidence>
<dbReference type="Proteomes" id="UP000033106">
    <property type="component" value="Chromosome"/>
</dbReference>
<dbReference type="Proteomes" id="UP000273443">
    <property type="component" value="Chromosome"/>
</dbReference>
<evidence type="ECO:0000313" key="2">
    <source>
        <dbReference type="EMBL" id="AKA73026.1"/>
    </source>
</evidence>
<dbReference type="Proteomes" id="UP000594632">
    <property type="component" value="Chromosome"/>
</dbReference>
<evidence type="ECO:0000313" key="24">
    <source>
        <dbReference type="Proteomes" id="UP000282269"/>
    </source>
</evidence>
<dbReference type="EMBL" id="CP033235">
    <property type="protein sequence ID" value="AZF67534.1"/>
    <property type="molecule type" value="Genomic_DNA"/>
</dbReference>
<dbReference type="EMBL" id="CP011057">
    <property type="protein sequence ID" value="AKA78416.1"/>
    <property type="molecule type" value="Genomic_DNA"/>
</dbReference>
<evidence type="ECO:0000313" key="8">
    <source>
        <dbReference type="EMBL" id="AZF75398.1"/>
    </source>
</evidence>
<dbReference type="EMBL" id="CP050869">
    <property type="protein sequence ID" value="QPG50029.1"/>
    <property type="molecule type" value="Genomic_DNA"/>
</dbReference>
<keyword evidence="1" id="KW-0812">Transmembrane</keyword>
<dbReference type="KEGG" id="ssoa:SULA_0632"/>
<dbReference type="RefSeq" id="WP_009989016.1">
    <property type="nucleotide sequence ID" value="NZ_CP011055.2"/>
</dbReference>
<evidence type="ECO:0000313" key="15">
    <source>
        <dbReference type="Proteomes" id="UP000033085"/>
    </source>
</evidence>
<evidence type="ECO:0000313" key="17">
    <source>
        <dbReference type="Proteomes" id="UP000076770"/>
    </source>
</evidence>
<organism evidence="2 15">
    <name type="scientific">Saccharolobus solfataricus</name>
    <name type="common">Sulfolobus solfataricus</name>
    <dbReference type="NCBI Taxonomy" id="2287"/>
    <lineage>
        <taxon>Archaea</taxon>
        <taxon>Thermoproteota</taxon>
        <taxon>Thermoprotei</taxon>
        <taxon>Sulfolobales</taxon>
        <taxon>Sulfolobaceae</taxon>
        <taxon>Saccharolobus</taxon>
    </lineage>
</organism>
<dbReference type="EMBL" id="CP011056">
    <property type="protein sequence ID" value="AKA75724.1"/>
    <property type="molecule type" value="Genomic_DNA"/>
</dbReference>
<feature type="transmembrane region" description="Helical" evidence="1">
    <location>
        <begin position="99"/>
        <end position="124"/>
    </location>
</feature>
<dbReference type="EMBL" id="LT549890">
    <property type="protein sequence ID" value="SAI86476.1"/>
    <property type="molecule type" value="Genomic_DNA"/>
</dbReference>
<dbReference type="GeneID" id="1452854"/>
<evidence type="ECO:0000313" key="18">
    <source>
        <dbReference type="Proteomes" id="UP000267993"/>
    </source>
</evidence>